<dbReference type="PANTHER" id="PTHR45752">
    <property type="entry name" value="LEUCINE-RICH REPEAT-CONTAINING"/>
    <property type="match status" value="1"/>
</dbReference>
<dbReference type="Pfam" id="PF00560">
    <property type="entry name" value="LRR_1"/>
    <property type="match status" value="2"/>
</dbReference>
<dbReference type="PROSITE" id="PS51450">
    <property type="entry name" value="LRR"/>
    <property type="match status" value="3"/>
</dbReference>
<protein>
    <submittedName>
        <fullName evidence="5">L domain-like protein</fullName>
    </submittedName>
</protein>
<dbReference type="SMART" id="SM00369">
    <property type="entry name" value="LRR_TYP"/>
    <property type="match status" value="6"/>
</dbReference>
<feature type="domain" description="Disease resistance R13L4/SHOC-2-like LRR" evidence="4">
    <location>
        <begin position="237"/>
        <end position="365"/>
    </location>
</feature>
<dbReference type="InterPro" id="IPR003591">
    <property type="entry name" value="Leu-rich_rpt_typical-subtyp"/>
</dbReference>
<dbReference type="InterPro" id="IPR032675">
    <property type="entry name" value="LRR_dom_sf"/>
</dbReference>
<evidence type="ECO:0000313" key="5">
    <source>
        <dbReference type="EMBL" id="ORY03338.1"/>
    </source>
</evidence>
<dbReference type="PANTHER" id="PTHR45752:SF187">
    <property type="entry name" value="LEUCINE-RICH REPEAT AND IQ DOMAIN-CONTAINING PROTEIN 4"/>
    <property type="match status" value="1"/>
</dbReference>
<dbReference type="SUPFAM" id="SSF52047">
    <property type="entry name" value="RNI-like"/>
    <property type="match status" value="2"/>
</dbReference>
<dbReference type="STRING" id="1754190.A0A1Y1YZ62"/>
<evidence type="ECO:0000313" key="6">
    <source>
        <dbReference type="Proteomes" id="UP000193920"/>
    </source>
</evidence>
<evidence type="ECO:0000256" key="1">
    <source>
        <dbReference type="ARBA" id="ARBA00022614"/>
    </source>
</evidence>
<accession>A0A1Y1YZ62</accession>
<dbReference type="Proteomes" id="UP000193920">
    <property type="component" value="Unassembled WGS sequence"/>
</dbReference>
<keyword evidence="3" id="KW-0732">Signal</keyword>
<dbReference type="InterPro" id="IPR050715">
    <property type="entry name" value="LRR-SigEffector_domain"/>
</dbReference>
<dbReference type="SMART" id="SM00364">
    <property type="entry name" value="LRR_BAC"/>
    <property type="match status" value="5"/>
</dbReference>
<dbReference type="InterPro" id="IPR001611">
    <property type="entry name" value="Leu-rich_rpt"/>
</dbReference>
<gene>
    <name evidence="5" type="ORF">LY90DRAFT_519551</name>
</gene>
<keyword evidence="2" id="KW-0677">Repeat</keyword>
<dbReference type="AlphaFoldDB" id="A0A1Y1YZ62"/>
<keyword evidence="1" id="KW-0433">Leucine-rich repeat</keyword>
<comment type="caution">
    <text evidence="5">The sequence shown here is derived from an EMBL/GenBank/DDBJ whole genome shotgun (WGS) entry which is preliminary data.</text>
</comment>
<dbReference type="Pfam" id="PF23598">
    <property type="entry name" value="LRR_14"/>
    <property type="match status" value="1"/>
</dbReference>
<evidence type="ECO:0000256" key="2">
    <source>
        <dbReference type="ARBA" id="ARBA00022737"/>
    </source>
</evidence>
<name>A0A1Y1YZ62_9FUNG</name>
<evidence type="ECO:0000256" key="3">
    <source>
        <dbReference type="SAM" id="SignalP"/>
    </source>
</evidence>
<keyword evidence="6" id="KW-1185">Reference proteome</keyword>
<organism evidence="5 6">
    <name type="scientific">Neocallimastix californiae</name>
    <dbReference type="NCBI Taxonomy" id="1754190"/>
    <lineage>
        <taxon>Eukaryota</taxon>
        <taxon>Fungi</taxon>
        <taxon>Fungi incertae sedis</taxon>
        <taxon>Chytridiomycota</taxon>
        <taxon>Chytridiomycota incertae sedis</taxon>
        <taxon>Neocallimastigomycetes</taxon>
        <taxon>Neocallimastigales</taxon>
        <taxon>Neocallimastigaceae</taxon>
        <taxon>Neocallimastix</taxon>
    </lineage>
</organism>
<proteinExistence type="predicted"/>
<sequence>MLIKNLIILFFLFGLALSLDDPEDTELEFSESEDYIDFTGKCKEIVDFIENKKSSSYDDIVNKCKVNDKGEVILLKLRYPYSDDKDEIIQKILSYDTVRVLYLVGNDPDGEKESSTTINAKIFTNLKNLENLSLRYIKLSQSNIDEITSLKNLKELYISGLEIKQQVFNDISNMVTLEKLSIGIDSSLTIDLTKMDKLKDLSLFPYSEYNISENISFKLPKNIESLITKVNSVSIDLFENLNNLKVLNIGKYYGYEKDKFKFKVPKGLKELHITYNDLKSIPESIYSLENLKEFDLSDNEITTLPESIVKLEKLENLNLKFNKLTKIPEKIGELKNLSVFELSYNEITTLLESFGNLTNLKEIYIGNNKLNSLPESLGNLENLETLDATENNINNLPESIGKLKNLKYFNLEKNKINDELPDSLNSLSKLEYII</sequence>
<reference evidence="5 6" key="1">
    <citation type="submission" date="2016-08" db="EMBL/GenBank/DDBJ databases">
        <title>A Parts List for Fungal Cellulosomes Revealed by Comparative Genomics.</title>
        <authorList>
            <consortium name="DOE Joint Genome Institute"/>
            <person name="Haitjema C.H."/>
            <person name="Gilmore S.P."/>
            <person name="Henske J.K."/>
            <person name="Solomon K.V."/>
            <person name="De Groot R."/>
            <person name="Kuo A."/>
            <person name="Mondo S.J."/>
            <person name="Salamov A.A."/>
            <person name="Labutti K."/>
            <person name="Zhao Z."/>
            <person name="Chiniquy J."/>
            <person name="Barry K."/>
            <person name="Brewer H.M."/>
            <person name="Purvine S.O."/>
            <person name="Wright A.T."/>
            <person name="Boxma B."/>
            <person name="Van Alen T."/>
            <person name="Hackstein J.H."/>
            <person name="Baker S.E."/>
            <person name="Grigoriev I.V."/>
            <person name="O'Malley M.A."/>
        </authorList>
    </citation>
    <scope>NUCLEOTIDE SEQUENCE [LARGE SCALE GENOMIC DNA]</scope>
    <source>
        <strain evidence="5 6">G1</strain>
    </source>
</reference>
<evidence type="ECO:0000259" key="4">
    <source>
        <dbReference type="Pfam" id="PF23598"/>
    </source>
</evidence>
<dbReference type="EMBL" id="MCOG01000479">
    <property type="protein sequence ID" value="ORY03338.1"/>
    <property type="molecule type" value="Genomic_DNA"/>
</dbReference>
<dbReference type="Gene3D" id="3.80.10.10">
    <property type="entry name" value="Ribonuclease Inhibitor"/>
    <property type="match status" value="1"/>
</dbReference>
<dbReference type="SMART" id="SM00365">
    <property type="entry name" value="LRR_SD22"/>
    <property type="match status" value="6"/>
</dbReference>
<dbReference type="InterPro" id="IPR055414">
    <property type="entry name" value="LRR_R13L4/SHOC2-like"/>
</dbReference>
<dbReference type="OrthoDB" id="1517790at2759"/>
<feature type="chain" id="PRO_5012621153" evidence="3">
    <location>
        <begin position="19"/>
        <end position="434"/>
    </location>
</feature>
<feature type="signal peptide" evidence="3">
    <location>
        <begin position="1"/>
        <end position="18"/>
    </location>
</feature>